<dbReference type="InterPro" id="IPR043129">
    <property type="entry name" value="ATPase_NBD"/>
</dbReference>
<dbReference type="SUPFAM" id="SSF53067">
    <property type="entry name" value="Actin-like ATPase domain"/>
    <property type="match status" value="2"/>
</dbReference>
<dbReference type="GO" id="GO:0005524">
    <property type="term" value="F:ATP binding"/>
    <property type="evidence" value="ECO:0007669"/>
    <property type="project" value="UniProtKB-KW"/>
</dbReference>
<reference evidence="7 8" key="1">
    <citation type="submission" date="2017-11" db="EMBL/GenBank/DDBJ databases">
        <title>Genome sequence of Entomoplasma somnilux PYAN-1 (ATCC 49194).</title>
        <authorList>
            <person name="Lo W.-S."/>
            <person name="Gasparich G.E."/>
            <person name="Kuo C.-H."/>
        </authorList>
    </citation>
    <scope>NUCLEOTIDE SEQUENCE [LARGE SCALE GENOMIC DNA]</scope>
    <source>
        <strain evidence="7 8">PYAN-1</strain>
    </source>
</reference>
<dbReference type="Gene3D" id="3.30.420.40">
    <property type="match status" value="1"/>
</dbReference>
<evidence type="ECO:0000256" key="1">
    <source>
        <dbReference type="ARBA" id="ARBA00004496"/>
    </source>
</evidence>
<protein>
    <submittedName>
        <fullName evidence="7">Cell shape determining protein MreB</fullName>
    </submittedName>
</protein>
<dbReference type="Pfam" id="PF06723">
    <property type="entry name" value="MreB_Mbl"/>
    <property type="match status" value="1"/>
</dbReference>
<accession>A0A2K8NX33</accession>
<dbReference type="InterPro" id="IPR004753">
    <property type="entry name" value="MreB"/>
</dbReference>
<keyword evidence="2" id="KW-0963">Cytoplasm</keyword>
<evidence type="ECO:0000256" key="4">
    <source>
        <dbReference type="ARBA" id="ARBA00022840"/>
    </source>
</evidence>
<keyword evidence="3" id="KW-0547">Nucleotide-binding</keyword>
<sequence>MSKRIGIVFGGELIKITSKENGILYNDFSLVCWDKKTREILAIGADAKKLINKIEAPLIVFNPIMDGEIQDTAIFKLMMNEILKPLEDYLKDAEIFVSYNPDENNYNNEFILNLLDEYKPDKVYFENRLILAAIGAGANIKDEYGYLVLDISYSKAYIGVIVDEKIISWSVSNLAERDINKQIELYFKNKIALIIDNESVQRIKFSIGSLIKLRDDLSISISGRDMTTGEIKKITVSDSDFKKVFTNLFASYKTMITHTLEKCSIQTRTGIVKNGLIVTGDLAKILGVKSFFEDFFNFPARVSKAAGNSIIEGTIKIKK</sequence>
<dbReference type="GO" id="GO:0005737">
    <property type="term" value="C:cytoplasm"/>
    <property type="evidence" value="ECO:0007669"/>
    <property type="project" value="UniProtKB-SubCell"/>
</dbReference>
<comment type="subcellular location">
    <subcellularLocation>
        <location evidence="1">Cytoplasm</location>
    </subcellularLocation>
</comment>
<dbReference type="AlphaFoldDB" id="A0A2K8NX33"/>
<keyword evidence="5" id="KW-0133">Cell shape</keyword>
<keyword evidence="4" id="KW-0067">ATP-binding</keyword>
<comment type="similarity">
    <text evidence="6">Belongs to the FtsA/MreB family.</text>
</comment>
<gene>
    <name evidence="7" type="primary">mreB</name>
    <name evidence="7" type="ORF">ESOMN_v1c00040</name>
</gene>
<dbReference type="PANTHER" id="PTHR42749:SF1">
    <property type="entry name" value="CELL SHAPE-DETERMINING PROTEIN MREB"/>
    <property type="match status" value="1"/>
</dbReference>
<keyword evidence="8" id="KW-1185">Reference proteome</keyword>
<evidence type="ECO:0000256" key="3">
    <source>
        <dbReference type="ARBA" id="ARBA00022741"/>
    </source>
</evidence>
<dbReference type="RefSeq" id="WP_024863628.1">
    <property type="nucleotide sequence ID" value="NZ_CP024965.1"/>
</dbReference>
<dbReference type="InterPro" id="IPR056546">
    <property type="entry name" value="MreB_MamK-like"/>
</dbReference>
<dbReference type="PRINTS" id="PR01652">
    <property type="entry name" value="SHAPEPROTEIN"/>
</dbReference>
<dbReference type="GO" id="GO:0000902">
    <property type="term" value="P:cell morphogenesis"/>
    <property type="evidence" value="ECO:0007669"/>
    <property type="project" value="InterPro"/>
</dbReference>
<evidence type="ECO:0000256" key="5">
    <source>
        <dbReference type="ARBA" id="ARBA00022960"/>
    </source>
</evidence>
<dbReference type="GO" id="GO:0008360">
    <property type="term" value="P:regulation of cell shape"/>
    <property type="evidence" value="ECO:0007669"/>
    <property type="project" value="UniProtKB-KW"/>
</dbReference>
<evidence type="ECO:0000313" key="7">
    <source>
        <dbReference type="EMBL" id="ATZ18390.1"/>
    </source>
</evidence>
<evidence type="ECO:0000256" key="2">
    <source>
        <dbReference type="ARBA" id="ARBA00022490"/>
    </source>
</evidence>
<dbReference type="Gene3D" id="3.90.640.10">
    <property type="entry name" value="Actin, Chain A, domain 4"/>
    <property type="match status" value="1"/>
</dbReference>
<dbReference type="KEGG" id="esx:ESOMN_v1c00040"/>
<dbReference type="EMBL" id="CP024965">
    <property type="protein sequence ID" value="ATZ18390.1"/>
    <property type="molecule type" value="Genomic_DNA"/>
</dbReference>
<proteinExistence type="inferred from homology"/>
<name>A0A2K8NX33_9MOLU</name>
<evidence type="ECO:0000256" key="6">
    <source>
        <dbReference type="ARBA" id="ARBA00023458"/>
    </source>
</evidence>
<dbReference type="PANTHER" id="PTHR42749">
    <property type="entry name" value="CELL SHAPE-DETERMINING PROTEIN MREB"/>
    <property type="match status" value="1"/>
</dbReference>
<evidence type="ECO:0000313" key="8">
    <source>
        <dbReference type="Proteomes" id="UP000232230"/>
    </source>
</evidence>
<organism evidence="7 8">
    <name type="scientific">Williamsoniiplasma somnilux</name>
    <dbReference type="NCBI Taxonomy" id="215578"/>
    <lineage>
        <taxon>Bacteria</taxon>
        <taxon>Bacillati</taxon>
        <taxon>Mycoplasmatota</taxon>
        <taxon>Mollicutes</taxon>
        <taxon>Entomoplasmatales</taxon>
        <taxon>Williamsoniiplasma</taxon>
    </lineage>
</organism>
<dbReference type="Proteomes" id="UP000232230">
    <property type="component" value="Chromosome"/>
</dbReference>